<evidence type="ECO:0000313" key="3">
    <source>
        <dbReference type="Proteomes" id="UP000275180"/>
    </source>
</evidence>
<name>A0A3M6RUA7_9BURK</name>
<proteinExistence type="predicted"/>
<reference evidence="2 3" key="1">
    <citation type="submission" date="2018-10" db="EMBL/GenBank/DDBJ databases">
        <title>Comamonadaceae CDC group NO-1 genome sequencing and assembly.</title>
        <authorList>
            <person name="Bernier A.-M."/>
            <person name="Bernard K."/>
        </authorList>
    </citation>
    <scope>NUCLEOTIDE SEQUENCE [LARGE SCALE GENOMIC DNA]</scope>
    <source>
        <strain evidence="2 3">NML180582</strain>
    </source>
</reference>
<accession>A0A3M6RUA7</accession>
<keyword evidence="1" id="KW-0472">Membrane</keyword>
<feature type="transmembrane region" description="Helical" evidence="1">
    <location>
        <begin position="47"/>
        <end position="75"/>
    </location>
</feature>
<comment type="caution">
    <text evidence="2">The sequence shown here is derived from an EMBL/GenBank/DDBJ whole genome shotgun (WGS) entry which is preliminary data.</text>
</comment>
<organism evidence="2 3">
    <name type="scientific">Vandammella animalimorsus</name>
    <dbReference type="NCBI Taxonomy" id="2029117"/>
    <lineage>
        <taxon>Bacteria</taxon>
        <taxon>Pseudomonadati</taxon>
        <taxon>Pseudomonadota</taxon>
        <taxon>Betaproteobacteria</taxon>
        <taxon>Burkholderiales</taxon>
        <taxon>Comamonadaceae</taxon>
        <taxon>Vandammella</taxon>
    </lineage>
</organism>
<protein>
    <submittedName>
        <fullName evidence="2">Uncharacterized protein</fullName>
    </submittedName>
</protein>
<keyword evidence="1" id="KW-0812">Transmembrane</keyword>
<evidence type="ECO:0000313" key="2">
    <source>
        <dbReference type="EMBL" id="RMX18887.1"/>
    </source>
</evidence>
<evidence type="ECO:0000256" key="1">
    <source>
        <dbReference type="SAM" id="Phobius"/>
    </source>
</evidence>
<dbReference type="AlphaFoldDB" id="A0A3M6RUA7"/>
<dbReference type="Proteomes" id="UP000275180">
    <property type="component" value="Unassembled WGS sequence"/>
</dbReference>
<gene>
    <name evidence="2" type="ORF">EBQ34_00555</name>
</gene>
<sequence>MPPDETTYRYWLRKAARLTLPMAHDVYGIAHALQDLGLAFVEVLRTLALFLLVLILRSLLLFTFPISVPLLAWWFHKRAAQIRQARKRARQELLRHIANNADP</sequence>
<dbReference type="EMBL" id="RDQJ01000001">
    <property type="protein sequence ID" value="RMX18887.1"/>
    <property type="molecule type" value="Genomic_DNA"/>
</dbReference>
<keyword evidence="1" id="KW-1133">Transmembrane helix</keyword>